<keyword evidence="3" id="KW-1185">Reference proteome</keyword>
<dbReference type="EMBL" id="JACHMH010000001">
    <property type="protein sequence ID" value="MBB4678013.1"/>
    <property type="molecule type" value="Genomic_DNA"/>
</dbReference>
<dbReference type="Proteomes" id="UP000533598">
    <property type="component" value="Unassembled WGS sequence"/>
</dbReference>
<evidence type="ECO:0000313" key="3">
    <source>
        <dbReference type="Proteomes" id="UP000533598"/>
    </source>
</evidence>
<accession>A0A7W7CBE2</accession>
<proteinExistence type="predicted"/>
<name>A0A7W7CBE2_9PSEU</name>
<keyword evidence="1" id="KW-0812">Transmembrane</keyword>
<evidence type="ECO:0000313" key="2">
    <source>
        <dbReference type="EMBL" id="MBB4678013.1"/>
    </source>
</evidence>
<keyword evidence="1" id="KW-1133">Transmembrane helix</keyword>
<reference evidence="2 3" key="1">
    <citation type="submission" date="2020-08" db="EMBL/GenBank/DDBJ databases">
        <title>Sequencing the genomes of 1000 actinobacteria strains.</title>
        <authorList>
            <person name="Klenk H.-P."/>
        </authorList>
    </citation>
    <scope>NUCLEOTIDE SEQUENCE [LARGE SCALE GENOMIC DNA]</scope>
    <source>
        <strain evidence="2 3">DSM 44230</strain>
    </source>
</reference>
<feature type="transmembrane region" description="Helical" evidence="1">
    <location>
        <begin position="59"/>
        <end position="80"/>
    </location>
</feature>
<feature type="transmembrane region" description="Helical" evidence="1">
    <location>
        <begin position="87"/>
        <end position="108"/>
    </location>
</feature>
<dbReference type="AlphaFoldDB" id="A0A7W7CBE2"/>
<gene>
    <name evidence="2" type="ORF">HNR67_004131</name>
</gene>
<keyword evidence="1" id="KW-0472">Membrane</keyword>
<evidence type="ECO:0000256" key="1">
    <source>
        <dbReference type="SAM" id="Phobius"/>
    </source>
</evidence>
<feature type="transmembrane region" description="Helical" evidence="1">
    <location>
        <begin position="114"/>
        <end position="131"/>
    </location>
</feature>
<feature type="transmembrane region" description="Helical" evidence="1">
    <location>
        <begin position="138"/>
        <end position="155"/>
    </location>
</feature>
<dbReference type="RefSeq" id="WP_185003893.1">
    <property type="nucleotide sequence ID" value="NZ_BAAAUI010000027.1"/>
</dbReference>
<organism evidence="2 3">
    <name type="scientific">Crossiella cryophila</name>
    <dbReference type="NCBI Taxonomy" id="43355"/>
    <lineage>
        <taxon>Bacteria</taxon>
        <taxon>Bacillati</taxon>
        <taxon>Actinomycetota</taxon>
        <taxon>Actinomycetes</taxon>
        <taxon>Pseudonocardiales</taxon>
        <taxon>Pseudonocardiaceae</taxon>
        <taxon>Crossiella</taxon>
    </lineage>
</organism>
<comment type="caution">
    <text evidence="2">The sequence shown here is derived from an EMBL/GenBank/DDBJ whole genome shotgun (WGS) entry which is preliminary data.</text>
</comment>
<protein>
    <submittedName>
        <fullName evidence="2">Uncharacterized protein</fullName>
    </submittedName>
</protein>
<sequence>MVEAQPMRLVIRCAAAAAVGASVVLLWLAVLPLLPSSCPEQPCDQPRGWVPVETLTSPGVVVGVVALLAVAVGWWLLGLLQVAGNGLIALLGPVLVLGLIRIGGLVGYTPALPSVQTAVLAAVSYLLAALLTEKTVPWLFRAIAAAVLVVAAALGG</sequence>